<sequence>MSPETPASSPSGPPSRKGRLKIFFGMSPGVGKTYAMLENAQARRREGLDVVAGVVEAHGRQETEALLEGIEPLPPARLAYRGASFAEFDLDGMLLRSPQLALVDELAHSNIPGSRHPKRYQDVRELLDHGINVYTTLNVQHLESRADAVEALSGAQVRERVPDTVLEWADEIEVIDLSQEELRERLAEGKVYFGDQAVTAADAFFSEKNLSALREMALRSTAERVNLDLLRALKHEREARPLPTGERIMVAVGPSPYSNRLVRWTKRYAASLNASWVAVHVESPEPLPPDAEQRLHANLQLARTLGAEIVSTSGENVAESLLRMARRELVTQIVAGRSPASWLRRLTGGSLTDRLVSESGPIAVHVVPAESPPAKPRWKRLQETGVNRLRDYLLAVGGVGLLGLVSYPFRADIGYLSVALLYLALTILGGLFLGRSAVLALAVLSACAWNFFFVPPQFTFHINSGQDILLFCLLLLVAASMGQLTARLHALNLAERRRETRTYALYRFLDCLSRQAAPAETIDEALTHAREVTGCRVNLLLDGTQINGRDAFPDAVQLDSRESGVISWVVKNRDMAGASTQNLPEIPSLFLPVESGEKALGVLRVELETDVLSLASRDLLMQMARLLGRFLEREAMRSRLEEAQLLEASQRLQKTLLDTVSHELKTPLTVILGALEQIAPSLSEAPLQADLLQQAERSSRRLLRNVNMLLDLTRFESGTIRHRTEYVDLHDLVRRLRSELAEEFGDRAADIGFTLGVESFQSDEALLFQLLNQLLRNALSHTPTGTEIHCELKLADNDLSLVVRDNGPGLPDNPDSLFAPFSRGPQHRSKGLGLGLSIARRICENLGGSLTADNEPGGGARFSATLPPPTVSAQP</sequence>
<feature type="transmembrane region" description="Helical" evidence="14">
    <location>
        <begin position="438"/>
        <end position="456"/>
    </location>
</feature>
<keyword evidence="4" id="KW-0597">Phosphoprotein</keyword>
<evidence type="ECO:0000256" key="9">
    <source>
        <dbReference type="ARBA" id="ARBA00022840"/>
    </source>
</evidence>
<dbReference type="PRINTS" id="PR00344">
    <property type="entry name" value="BCTRLSENSOR"/>
</dbReference>
<dbReference type="Pfam" id="PF13493">
    <property type="entry name" value="DUF4118"/>
    <property type="match status" value="1"/>
</dbReference>
<dbReference type="InterPro" id="IPR003661">
    <property type="entry name" value="HisK_dim/P_dom"/>
</dbReference>
<evidence type="ECO:0000256" key="14">
    <source>
        <dbReference type="SAM" id="Phobius"/>
    </source>
</evidence>
<dbReference type="GO" id="GO:0005524">
    <property type="term" value="F:ATP binding"/>
    <property type="evidence" value="ECO:0007669"/>
    <property type="project" value="UniProtKB-KW"/>
</dbReference>
<dbReference type="InterPro" id="IPR005467">
    <property type="entry name" value="His_kinase_dom"/>
</dbReference>
<keyword evidence="7" id="KW-0547">Nucleotide-binding</keyword>
<dbReference type="InterPro" id="IPR038318">
    <property type="entry name" value="KdpD_sf"/>
</dbReference>
<evidence type="ECO:0000256" key="3">
    <source>
        <dbReference type="ARBA" id="ARBA00012438"/>
    </source>
</evidence>
<evidence type="ECO:0000313" key="17">
    <source>
        <dbReference type="Proteomes" id="UP000546464"/>
    </source>
</evidence>
<feature type="transmembrane region" description="Helical" evidence="14">
    <location>
        <begin position="389"/>
        <end position="407"/>
    </location>
</feature>
<dbReference type="PANTHER" id="PTHR45569:SF1">
    <property type="entry name" value="SENSOR PROTEIN KDPD"/>
    <property type="match status" value="1"/>
</dbReference>
<gene>
    <name evidence="16" type="ORF">H5P28_01450</name>
</gene>
<comment type="subcellular location">
    <subcellularLocation>
        <location evidence="2">Membrane</location>
        <topology evidence="2">Multi-pass membrane protein</topology>
    </subcellularLocation>
</comment>
<accession>A0A842H9G9</accession>
<feature type="transmembrane region" description="Helical" evidence="14">
    <location>
        <begin position="413"/>
        <end position="433"/>
    </location>
</feature>
<dbReference type="InterPro" id="IPR036097">
    <property type="entry name" value="HisK_dim/P_sf"/>
</dbReference>
<dbReference type="SMART" id="SM00388">
    <property type="entry name" value="HisKA"/>
    <property type="match status" value="1"/>
</dbReference>
<dbReference type="Gene3D" id="3.40.50.620">
    <property type="entry name" value="HUPs"/>
    <property type="match status" value="1"/>
</dbReference>
<dbReference type="Gene3D" id="3.30.450.40">
    <property type="match status" value="1"/>
</dbReference>
<dbReference type="InterPro" id="IPR003852">
    <property type="entry name" value="Sig_transdc_His_kinase_KdpD_N"/>
</dbReference>
<protein>
    <recommendedName>
        <fullName evidence="3">histidine kinase</fullName>
        <ecNumber evidence="3">2.7.13.3</ecNumber>
    </recommendedName>
</protein>
<comment type="caution">
    <text evidence="16">The sequence shown here is derived from an EMBL/GenBank/DDBJ whole genome shotgun (WGS) entry which is preliminary data.</text>
</comment>
<dbReference type="Pfam" id="PF02518">
    <property type="entry name" value="HATPase_c"/>
    <property type="match status" value="1"/>
</dbReference>
<dbReference type="FunFam" id="3.40.50.300:FF:000483">
    <property type="entry name" value="Sensor histidine kinase KdpD"/>
    <property type="match status" value="1"/>
</dbReference>
<dbReference type="Gene3D" id="3.40.50.300">
    <property type="entry name" value="P-loop containing nucleotide triphosphate hydrolases"/>
    <property type="match status" value="1"/>
</dbReference>
<keyword evidence="9" id="KW-0067">ATP-binding</keyword>
<evidence type="ECO:0000256" key="11">
    <source>
        <dbReference type="ARBA" id="ARBA00023012"/>
    </source>
</evidence>
<evidence type="ECO:0000256" key="6">
    <source>
        <dbReference type="ARBA" id="ARBA00022692"/>
    </source>
</evidence>
<dbReference type="InterPro" id="IPR025201">
    <property type="entry name" value="KdpD_TM"/>
</dbReference>
<dbReference type="Proteomes" id="UP000546464">
    <property type="component" value="Unassembled WGS sequence"/>
</dbReference>
<dbReference type="InterPro" id="IPR052023">
    <property type="entry name" value="Histidine_kinase_KdpD"/>
</dbReference>
<keyword evidence="6 14" id="KW-0812">Transmembrane</keyword>
<dbReference type="SUPFAM" id="SSF52402">
    <property type="entry name" value="Adenine nucleotide alpha hydrolases-like"/>
    <property type="match status" value="1"/>
</dbReference>
<proteinExistence type="predicted"/>
<dbReference type="CDD" id="cd00082">
    <property type="entry name" value="HisKA"/>
    <property type="match status" value="1"/>
</dbReference>
<dbReference type="InterPro" id="IPR036890">
    <property type="entry name" value="HATPase_C_sf"/>
</dbReference>
<evidence type="ECO:0000256" key="5">
    <source>
        <dbReference type="ARBA" id="ARBA00022679"/>
    </source>
</evidence>
<dbReference type="SUPFAM" id="SSF47384">
    <property type="entry name" value="Homodimeric domain of signal transducing histidine kinase"/>
    <property type="match status" value="1"/>
</dbReference>
<evidence type="ECO:0000256" key="1">
    <source>
        <dbReference type="ARBA" id="ARBA00000085"/>
    </source>
</evidence>
<dbReference type="GO" id="GO:0005886">
    <property type="term" value="C:plasma membrane"/>
    <property type="evidence" value="ECO:0007669"/>
    <property type="project" value="TreeGrafter"/>
</dbReference>
<dbReference type="InterPro" id="IPR014729">
    <property type="entry name" value="Rossmann-like_a/b/a_fold"/>
</dbReference>
<dbReference type="GO" id="GO:0000155">
    <property type="term" value="F:phosphorelay sensor kinase activity"/>
    <property type="evidence" value="ECO:0007669"/>
    <property type="project" value="InterPro"/>
</dbReference>
<comment type="catalytic activity">
    <reaction evidence="1">
        <text>ATP + protein L-histidine = ADP + protein N-phospho-L-histidine.</text>
        <dbReference type="EC" id="2.7.13.3"/>
    </reaction>
</comment>
<evidence type="ECO:0000256" key="13">
    <source>
        <dbReference type="SAM" id="MobiDB-lite"/>
    </source>
</evidence>
<dbReference type="GO" id="GO:0005737">
    <property type="term" value="C:cytoplasm"/>
    <property type="evidence" value="ECO:0007669"/>
    <property type="project" value="UniProtKB-ARBA"/>
</dbReference>
<evidence type="ECO:0000256" key="4">
    <source>
        <dbReference type="ARBA" id="ARBA00022553"/>
    </source>
</evidence>
<evidence type="ECO:0000256" key="7">
    <source>
        <dbReference type="ARBA" id="ARBA00022741"/>
    </source>
</evidence>
<dbReference type="SMART" id="SM00387">
    <property type="entry name" value="HATPase_c"/>
    <property type="match status" value="1"/>
</dbReference>
<reference evidence="16 17" key="1">
    <citation type="submission" date="2020-07" db="EMBL/GenBank/DDBJ databases">
        <authorList>
            <person name="Feng X."/>
        </authorList>
    </citation>
    <scope>NUCLEOTIDE SEQUENCE [LARGE SCALE GENOMIC DNA]</scope>
    <source>
        <strain evidence="16 17">JCM31066</strain>
    </source>
</reference>
<dbReference type="InterPro" id="IPR004358">
    <property type="entry name" value="Sig_transdc_His_kin-like_C"/>
</dbReference>
<dbReference type="Pfam" id="PF02702">
    <property type="entry name" value="KdpD"/>
    <property type="match status" value="1"/>
</dbReference>
<feature type="transmembrane region" description="Helical" evidence="14">
    <location>
        <begin position="468"/>
        <end position="488"/>
    </location>
</feature>
<evidence type="ECO:0000256" key="2">
    <source>
        <dbReference type="ARBA" id="ARBA00004141"/>
    </source>
</evidence>
<evidence type="ECO:0000313" key="16">
    <source>
        <dbReference type="EMBL" id="MBC2592915.1"/>
    </source>
</evidence>
<dbReference type="InterPro" id="IPR003594">
    <property type="entry name" value="HATPase_dom"/>
</dbReference>
<dbReference type="PROSITE" id="PS50109">
    <property type="entry name" value="HIS_KIN"/>
    <property type="match status" value="1"/>
</dbReference>
<feature type="compositionally biased region" description="Pro residues" evidence="13">
    <location>
        <begin position="866"/>
        <end position="875"/>
    </location>
</feature>
<evidence type="ECO:0000256" key="12">
    <source>
        <dbReference type="ARBA" id="ARBA00023136"/>
    </source>
</evidence>
<dbReference type="InterPro" id="IPR027417">
    <property type="entry name" value="P-loop_NTPase"/>
</dbReference>
<dbReference type="Gene3D" id="1.10.287.130">
    <property type="match status" value="1"/>
</dbReference>
<keyword evidence="11" id="KW-0902">Two-component regulatory system</keyword>
<feature type="region of interest" description="Disordered" evidence="13">
    <location>
        <begin position="853"/>
        <end position="875"/>
    </location>
</feature>
<dbReference type="PANTHER" id="PTHR45569">
    <property type="entry name" value="SENSOR PROTEIN KDPD"/>
    <property type="match status" value="1"/>
</dbReference>
<dbReference type="EMBL" id="JACHVB010000012">
    <property type="protein sequence ID" value="MBC2592915.1"/>
    <property type="molecule type" value="Genomic_DNA"/>
</dbReference>
<name>A0A842H9G9_9BACT</name>
<organism evidence="16 17">
    <name type="scientific">Ruficoccus amylovorans</name>
    <dbReference type="NCBI Taxonomy" id="1804625"/>
    <lineage>
        <taxon>Bacteria</taxon>
        <taxon>Pseudomonadati</taxon>
        <taxon>Verrucomicrobiota</taxon>
        <taxon>Opitutia</taxon>
        <taxon>Puniceicoccales</taxon>
        <taxon>Cerasicoccaceae</taxon>
        <taxon>Ruficoccus</taxon>
    </lineage>
</organism>
<dbReference type="Pfam" id="PF00582">
    <property type="entry name" value="Usp"/>
    <property type="match status" value="1"/>
</dbReference>
<evidence type="ECO:0000259" key="15">
    <source>
        <dbReference type="PROSITE" id="PS50109"/>
    </source>
</evidence>
<dbReference type="InterPro" id="IPR006016">
    <property type="entry name" value="UspA"/>
</dbReference>
<dbReference type="CDD" id="cd01987">
    <property type="entry name" value="USP_KdpD-like"/>
    <property type="match status" value="1"/>
</dbReference>
<keyword evidence="17" id="KW-1185">Reference proteome</keyword>
<keyword evidence="12 14" id="KW-0472">Membrane</keyword>
<dbReference type="EC" id="2.7.13.3" evidence="3"/>
<dbReference type="Gene3D" id="3.30.565.10">
    <property type="entry name" value="Histidine kinase-like ATPase, C-terminal domain"/>
    <property type="match status" value="1"/>
</dbReference>
<dbReference type="AlphaFoldDB" id="A0A842H9G9"/>
<evidence type="ECO:0000256" key="10">
    <source>
        <dbReference type="ARBA" id="ARBA00022989"/>
    </source>
</evidence>
<evidence type="ECO:0000256" key="8">
    <source>
        <dbReference type="ARBA" id="ARBA00022777"/>
    </source>
</evidence>
<keyword evidence="5" id="KW-0808">Transferase</keyword>
<dbReference type="CDD" id="cd00075">
    <property type="entry name" value="HATPase"/>
    <property type="match status" value="1"/>
</dbReference>
<feature type="domain" description="Histidine kinase" evidence="15">
    <location>
        <begin position="659"/>
        <end position="870"/>
    </location>
</feature>
<dbReference type="InterPro" id="IPR029016">
    <property type="entry name" value="GAF-like_dom_sf"/>
</dbReference>
<dbReference type="SUPFAM" id="SSF55874">
    <property type="entry name" value="ATPase domain of HSP90 chaperone/DNA topoisomerase II/histidine kinase"/>
    <property type="match status" value="1"/>
</dbReference>
<keyword evidence="8 16" id="KW-0418">Kinase</keyword>
<dbReference type="RefSeq" id="WP_185673926.1">
    <property type="nucleotide sequence ID" value="NZ_JACHVB010000012.1"/>
</dbReference>
<dbReference type="Gene3D" id="1.20.120.620">
    <property type="entry name" value="Backbone structure of the membrane domain of e. Coli histidine kinase receptor kdpd"/>
    <property type="match status" value="1"/>
</dbReference>
<keyword evidence="10 14" id="KW-1133">Transmembrane helix</keyword>
<dbReference type="Pfam" id="PF00512">
    <property type="entry name" value="HisKA"/>
    <property type="match status" value="1"/>
</dbReference>